<protein>
    <recommendedName>
        <fullName evidence="7">Zn(2)-C6 fungal-type domain-containing protein</fullName>
    </recommendedName>
</protein>
<dbReference type="Proteomes" id="UP001358417">
    <property type="component" value="Unassembled WGS sequence"/>
</dbReference>
<dbReference type="InterPro" id="IPR036864">
    <property type="entry name" value="Zn2-C6_fun-type_DNA-bd_sf"/>
</dbReference>
<dbReference type="CDD" id="cd12148">
    <property type="entry name" value="fungal_TF_MHR"/>
    <property type="match status" value="1"/>
</dbReference>
<evidence type="ECO:0000256" key="2">
    <source>
        <dbReference type="ARBA" id="ARBA00022723"/>
    </source>
</evidence>
<evidence type="ECO:0000256" key="3">
    <source>
        <dbReference type="ARBA" id="ARBA00023015"/>
    </source>
</evidence>
<dbReference type="GeneID" id="89973756"/>
<dbReference type="InterPro" id="IPR001138">
    <property type="entry name" value="Zn2Cys6_DnaBD"/>
</dbReference>
<dbReference type="AlphaFoldDB" id="A0AAV9N2Q1"/>
<dbReference type="Pfam" id="PF04082">
    <property type="entry name" value="Fungal_trans"/>
    <property type="match status" value="1"/>
</dbReference>
<dbReference type="PROSITE" id="PS50048">
    <property type="entry name" value="ZN2_CY6_FUNGAL_2"/>
    <property type="match status" value="1"/>
</dbReference>
<comment type="caution">
    <text evidence="8">The sequence shown here is derived from an EMBL/GenBank/DDBJ whole genome shotgun (WGS) entry which is preliminary data.</text>
</comment>
<name>A0AAV9N2Q1_9EURO</name>
<dbReference type="GO" id="GO:0003677">
    <property type="term" value="F:DNA binding"/>
    <property type="evidence" value="ECO:0007669"/>
    <property type="project" value="UniProtKB-KW"/>
</dbReference>
<dbReference type="GO" id="GO:0008270">
    <property type="term" value="F:zinc ion binding"/>
    <property type="evidence" value="ECO:0007669"/>
    <property type="project" value="InterPro"/>
</dbReference>
<evidence type="ECO:0000256" key="6">
    <source>
        <dbReference type="ARBA" id="ARBA00023242"/>
    </source>
</evidence>
<dbReference type="SUPFAM" id="SSF57701">
    <property type="entry name" value="Zn2/Cys6 DNA-binding domain"/>
    <property type="match status" value="1"/>
</dbReference>
<keyword evidence="2" id="KW-0479">Metal-binding</keyword>
<feature type="domain" description="Zn(2)-C6 fungal-type" evidence="7">
    <location>
        <begin position="17"/>
        <end position="47"/>
    </location>
</feature>
<evidence type="ECO:0000256" key="1">
    <source>
        <dbReference type="ARBA" id="ARBA00004123"/>
    </source>
</evidence>
<proteinExistence type="predicted"/>
<dbReference type="Gene3D" id="4.10.240.10">
    <property type="entry name" value="Zn(2)-C6 fungal-type DNA-binding domain"/>
    <property type="match status" value="1"/>
</dbReference>
<dbReference type="CDD" id="cd00067">
    <property type="entry name" value="GAL4"/>
    <property type="match status" value="1"/>
</dbReference>
<evidence type="ECO:0000313" key="8">
    <source>
        <dbReference type="EMBL" id="KAK5048491.1"/>
    </source>
</evidence>
<dbReference type="GO" id="GO:0006351">
    <property type="term" value="P:DNA-templated transcription"/>
    <property type="evidence" value="ECO:0007669"/>
    <property type="project" value="InterPro"/>
</dbReference>
<dbReference type="EMBL" id="JAVRRD010000021">
    <property type="protein sequence ID" value="KAK5048491.1"/>
    <property type="molecule type" value="Genomic_DNA"/>
</dbReference>
<keyword evidence="9" id="KW-1185">Reference proteome</keyword>
<dbReference type="GO" id="GO:0005634">
    <property type="term" value="C:nucleus"/>
    <property type="evidence" value="ECO:0007669"/>
    <property type="project" value="UniProtKB-SubCell"/>
</dbReference>
<dbReference type="Pfam" id="PF00172">
    <property type="entry name" value="Zn_clus"/>
    <property type="match status" value="1"/>
</dbReference>
<dbReference type="PROSITE" id="PS00463">
    <property type="entry name" value="ZN2_CY6_FUNGAL_1"/>
    <property type="match status" value="1"/>
</dbReference>
<dbReference type="InterPro" id="IPR050815">
    <property type="entry name" value="TF_fung"/>
</dbReference>
<dbReference type="GO" id="GO:0000981">
    <property type="term" value="F:DNA-binding transcription factor activity, RNA polymerase II-specific"/>
    <property type="evidence" value="ECO:0007669"/>
    <property type="project" value="InterPro"/>
</dbReference>
<dbReference type="PANTHER" id="PTHR47338:SF20">
    <property type="entry name" value="ZN(II)2CYS6 TRANSCRIPTION FACTOR (EUROFUNG)"/>
    <property type="match status" value="1"/>
</dbReference>
<dbReference type="SMART" id="SM00906">
    <property type="entry name" value="Fungal_trans"/>
    <property type="match status" value="1"/>
</dbReference>
<organism evidence="8 9">
    <name type="scientific">Exophiala bonariae</name>
    <dbReference type="NCBI Taxonomy" id="1690606"/>
    <lineage>
        <taxon>Eukaryota</taxon>
        <taxon>Fungi</taxon>
        <taxon>Dikarya</taxon>
        <taxon>Ascomycota</taxon>
        <taxon>Pezizomycotina</taxon>
        <taxon>Eurotiomycetes</taxon>
        <taxon>Chaetothyriomycetidae</taxon>
        <taxon>Chaetothyriales</taxon>
        <taxon>Herpotrichiellaceae</taxon>
        <taxon>Exophiala</taxon>
    </lineage>
</organism>
<gene>
    <name evidence="8" type="ORF">LTR84_005581</name>
</gene>
<dbReference type="PANTHER" id="PTHR47338">
    <property type="entry name" value="ZN(II)2CYS6 TRANSCRIPTION FACTOR (EUROFUNG)-RELATED"/>
    <property type="match status" value="1"/>
</dbReference>
<accession>A0AAV9N2Q1</accession>
<keyword evidence="6" id="KW-0539">Nucleus</keyword>
<evidence type="ECO:0000256" key="4">
    <source>
        <dbReference type="ARBA" id="ARBA00023125"/>
    </source>
</evidence>
<reference evidence="8 9" key="1">
    <citation type="submission" date="2023-08" db="EMBL/GenBank/DDBJ databases">
        <title>Black Yeasts Isolated from many extreme environments.</title>
        <authorList>
            <person name="Coleine C."/>
            <person name="Stajich J.E."/>
            <person name="Selbmann L."/>
        </authorList>
    </citation>
    <scope>NUCLEOTIDE SEQUENCE [LARGE SCALE GENOMIC DNA]</scope>
    <source>
        <strain evidence="8 9">CCFEE 5792</strain>
    </source>
</reference>
<keyword evidence="3" id="KW-0805">Transcription regulation</keyword>
<keyword evidence="4" id="KW-0238">DNA-binding</keyword>
<evidence type="ECO:0000259" key="7">
    <source>
        <dbReference type="PROSITE" id="PS50048"/>
    </source>
</evidence>
<evidence type="ECO:0000256" key="5">
    <source>
        <dbReference type="ARBA" id="ARBA00023163"/>
    </source>
</evidence>
<dbReference type="InterPro" id="IPR007219">
    <property type="entry name" value="XnlR_reg_dom"/>
</dbReference>
<evidence type="ECO:0000313" key="9">
    <source>
        <dbReference type="Proteomes" id="UP001358417"/>
    </source>
</evidence>
<sequence>MSANGLGQNIALAATNACSSCSRGKRRCDRATPRCSTCIRFGRTCVYDGRPAQNLRQGVHHAVQIPLNQGNAHQTLAVDSVMGLLGGDLNHGIDAHAGHSLSKEAIDRAVRLHAFKIIGTNLQAIQDLAALFFDTIYVKITFLAKGRFLDRLSGGIEEAPADFVALCLCLSLILQRPAPGTQTMQSPHYVIVKNIISLLESTGYYLTLDHIQCRLFVIFYEIGHDIFPAASVSVGACARMARALGLSQNWHRPIRNELGEAIVEEERRAWWAIYNLDRFTNLCSTDAVFATEEPRVVDLLPIEDARWFENDIPDTVFISIGSPSDFSIGQNVGQFARECQASFLAGKVMRHIVEPISDLGFYQAEEAQLERTLKAFSPILVEEDTKYGQYCSALAICTSTMFALHHAALNSPDDNPLNKLRVTDSMKANSIRIAQFATHIFLGKEEVDIDILSPINVHCLYLAAIVEFQAWKESKEVFSKRRFFNLKDVIGIFAKRWLVAVNYVNALARLEAEA</sequence>
<keyword evidence="5" id="KW-0804">Transcription</keyword>
<comment type="subcellular location">
    <subcellularLocation>
        <location evidence="1">Nucleus</location>
    </subcellularLocation>
</comment>
<dbReference type="SMART" id="SM00066">
    <property type="entry name" value="GAL4"/>
    <property type="match status" value="1"/>
</dbReference>
<dbReference type="RefSeq" id="XP_064703850.1">
    <property type="nucleotide sequence ID" value="XM_064849147.1"/>
</dbReference>